<dbReference type="SFLD" id="SFLDS00029">
    <property type="entry name" value="Radical_SAM"/>
    <property type="match status" value="1"/>
</dbReference>
<reference evidence="8 9" key="1">
    <citation type="submission" date="2019-02" db="EMBL/GenBank/DDBJ databases">
        <title>Deep-cultivation of Planctomycetes and their phenomic and genomic characterization uncovers novel biology.</title>
        <authorList>
            <person name="Wiegand S."/>
            <person name="Jogler M."/>
            <person name="Boedeker C."/>
            <person name="Pinto D."/>
            <person name="Vollmers J."/>
            <person name="Rivas-Marin E."/>
            <person name="Kohn T."/>
            <person name="Peeters S.H."/>
            <person name="Heuer A."/>
            <person name="Rast P."/>
            <person name="Oberbeckmann S."/>
            <person name="Bunk B."/>
            <person name="Jeske O."/>
            <person name="Meyerdierks A."/>
            <person name="Storesund J.E."/>
            <person name="Kallscheuer N."/>
            <person name="Luecker S."/>
            <person name="Lage O.M."/>
            <person name="Pohl T."/>
            <person name="Merkel B.J."/>
            <person name="Hornburger P."/>
            <person name="Mueller R.-W."/>
            <person name="Bruemmer F."/>
            <person name="Labrenz M."/>
            <person name="Spormann A.M."/>
            <person name="Op den Camp H."/>
            <person name="Overmann J."/>
            <person name="Amann R."/>
            <person name="Jetten M.S.M."/>
            <person name="Mascher T."/>
            <person name="Medema M.H."/>
            <person name="Devos D.P."/>
            <person name="Kaster A.-K."/>
            <person name="Ovreas L."/>
            <person name="Rohde M."/>
            <person name="Galperin M.Y."/>
            <person name="Jogler C."/>
        </authorList>
    </citation>
    <scope>NUCLEOTIDE SEQUENCE [LARGE SCALE GENOMIC DNA]</scope>
    <source>
        <strain evidence="8 9">ElP</strain>
    </source>
</reference>
<dbReference type="PANTHER" id="PTHR43728">
    <property type="entry name" value="SLR0304 PROTEIN"/>
    <property type="match status" value="1"/>
</dbReference>
<keyword evidence="3" id="KW-0479">Metal-binding</keyword>
<dbReference type="SUPFAM" id="SSF102114">
    <property type="entry name" value="Radical SAM enzymes"/>
    <property type="match status" value="1"/>
</dbReference>
<dbReference type="RefSeq" id="WP_145270598.1">
    <property type="nucleotide sequence ID" value="NZ_CP036426.1"/>
</dbReference>
<evidence type="ECO:0000256" key="4">
    <source>
        <dbReference type="ARBA" id="ARBA00023004"/>
    </source>
</evidence>
<protein>
    <submittedName>
        <fullName evidence="8">Molybdenum cofactor biosynthesis protein A</fullName>
    </submittedName>
</protein>
<dbReference type="GO" id="GO:0003824">
    <property type="term" value="F:catalytic activity"/>
    <property type="evidence" value="ECO:0007669"/>
    <property type="project" value="InterPro"/>
</dbReference>
<keyword evidence="4" id="KW-0408">Iron</keyword>
<dbReference type="InterPro" id="IPR013785">
    <property type="entry name" value="Aldolase_TIM"/>
</dbReference>
<feature type="domain" description="Arsenosugar biosynthesis radical SAM protein ArsS-like C-terminal" evidence="7">
    <location>
        <begin position="209"/>
        <end position="342"/>
    </location>
</feature>
<dbReference type="Pfam" id="PF04055">
    <property type="entry name" value="Radical_SAM"/>
    <property type="match status" value="1"/>
</dbReference>
<evidence type="ECO:0000259" key="7">
    <source>
        <dbReference type="Pfam" id="PF12345"/>
    </source>
</evidence>
<dbReference type="KEGG" id="tpla:ElP_30800"/>
<evidence type="ECO:0000256" key="1">
    <source>
        <dbReference type="ARBA" id="ARBA00001966"/>
    </source>
</evidence>
<evidence type="ECO:0000256" key="2">
    <source>
        <dbReference type="ARBA" id="ARBA00022691"/>
    </source>
</evidence>
<accession>A0A518H2W3</accession>
<evidence type="ECO:0000259" key="6">
    <source>
        <dbReference type="Pfam" id="PF04055"/>
    </source>
</evidence>
<dbReference type="CDD" id="cd01335">
    <property type="entry name" value="Radical_SAM"/>
    <property type="match status" value="1"/>
</dbReference>
<dbReference type="InterPro" id="IPR024521">
    <property type="entry name" value="ArsS-like_C"/>
</dbReference>
<keyword evidence="9" id="KW-1185">Reference proteome</keyword>
<evidence type="ECO:0000313" key="8">
    <source>
        <dbReference type="EMBL" id="QDV35177.1"/>
    </source>
</evidence>
<keyword evidence="2" id="KW-0949">S-adenosyl-L-methionine</keyword>
<dbReference type="Gene3D" id="3.20.20.70">
    <property type="entry name" value="Aldolase class I"/>
    <property type="match status" value="1"/>
</dbReference>
<name>A0A518H2W3_9BACT</name>
<evidence type="ECO:0000313" key="9">
    <source>
        <dbReference type="Proteomes" id="UP000317835"/>
    </source>
</evidence>
<dbReference type="NCBIfam" id="TIGR04167">
    <property type="entry name" value="rSAM_SeCys"/>
    <property type="match status" value="1"/>
</dbReference>
<dbReference type="OrthoDB" id="9810775at2"/>
<evidence type="ECO:0000256" key="5">
    <source>
        <dbReference type="ARBA" id="ARBA00023014"/>
    </source>
</evidence>
<comment type="cofactor">
    <cofactor evidence="1">
        <name>[4Fe-4S] cluster</name>
        <dbReference type="ChEBI" id="CHEBI:49883"/>
    </cofactor>
</comment>
<sequence length="346" mass="38207">MPRSLLGQGHPLAALDEQLRVLRPSGRFRPFERSLGSHGLDPLTATGIGVLQLNLGKMCNQTCKHCHVDAGPDRTEIMTRETMEHCLRALGSTDIPRVDLTGGAPELNPHFRWLVERIRDLGRSVMDRCNLTILMVPRFRDLPEFLAGHRVEVVASLPYFLARNTDAQRGVGVFEDSIAAIRLLNGLGYGVEGSGLTLNLVSNPTGAFLPPRQGSIEADFRRELKARYDVVFNHLYVITNMPINRFLEFLLRTGQYEAYMDRLVSAYNPVAAEAVMCRTTLSVGWDGRLYDCDFNQQLDLTTGPGLPRHVAEFDAEALARRPIVTGLHCYGCTAGAGSSCGGEVAR</sequence>
<dbReference type="Proteomes" id="UP000317835">
    <property type="component" value="Chromosome"/>
</dbReference>
<keyword evidence="5" id="KW-0411">Iron-sulfur</keyword>
<dbReference type="Pfam" id="PF12345">
    <property type="entry name" value="DUF3641"/>
    <property type="match status" value="1"/>
</dbReference>
<proteinExistence type="predicted"/>
<evidence type="ECO:0000256" key="3">
    <source>
        <dbReference type="ARBA" id="ARBA00022723"/>
    </source>
</evidence>
<dbReference type="InterPro" id="IPR058240">
    <property type="entry name" value="rSAM_sf"/>
</dbReference>
<dbReference type="AlphaFoldDB" id="A0A518H2W3"/>
<dbReference type="InterPro" id="IPR007197">
    <property type="entry name" value="rSAM"/>
</dbReference>
<gene>
    <name evidence="8" type="ORF">ElP_30800</name>
</gene>
<feature type="domain" description="Radical SAM core" evidence="6">
    <location>
        <begin position="54"/>
        <end position="191"/>
    </location>
</feature>
<dbReference type="PANTHER" id="PTHR43728:SF1">
    <property type="entry name" value="FE-S OXIDOREDUCTASE"/>
    <property type="match status" value="1"/>
</dbReference>
<dbReference type="InterPro" id="IPR026351">
    <property type="entry name" value="rSAM_ArsS-like"/>
</dbReference>
<dbReference type="GO" id="GO:0046872">
    <property type="term" value="F:metal ion binding"/>
    <property type="evidence" value="ECO:0007669"/>
    <property type="project" value="UniProtKB-KW"/>
</dbReference>
<dbReference type="EMBL" id="CP036426">
    <property type="protein sequence ID" value="QDV35177.1"/>
    <property type="molecule type" value="Genomic_DNA"/>
</dbReference>
<organism evidence="8 9">
    <name type="scientific">Tautonia plasticadhaerens</name>
    <dbReference type="NCBI Taxonomy" id="2527974"/>
    <lineage>
        <taxon>Bacteria</taxon>
        <taxon>Pseudomonadati</taxon>
        <taxon>Planctomycetota</taxon>
        <taxon>Planctomycetia</taxon>
        <taxon>Isosphaerales</taxon>
        <taxon>Isosphaeraceae</taxon>
        <taxon>Tautonia</taxon>
    </lineage>
</organism>
<dbReference type="GO" id="GO:0051536">
    <property type="term" value="F:iron-sulfur cluster binding"/>
    <property type="evidence" value="ECO:0007669"/>
    <property type="project" value="UniProtKB-KW"/>
</dbReference>